<dbReference type="KEGG" id="nano:G5V58_14490"/>
<feature type="region of interest" description="Disordered" evidence="2">
    <location>
        <begin position="28"/>
        <end position="65"/>
    </location>
</feature>
<evidence type="ECO:0000256" key="2">
    <source>
        <dbReference type="SAM" id="MobiDB-lite"/>
    </source>
</evidence>
<name>A0A6G6WF34_9ACTN</name>
<dbReference type="InterPro" id="IPR000917">
    <property type="entry name" value="Sulfatase_N"/>
</dbReference>
<feature type="domain" description="Sulfatase N-terminal" evidence="4">
    <location>
        <begin position="64"/>
        <end position="409"/>
    </location>
</feature>
<accession>A0A6G6WF34</accession>
<feature type="modified residue" description="3-oxoalanine (Cys)" evidence="1">
    <location>
        <position position="106"/>
    </location>
</feature>
<evidence type="ECO:0000256" key="1">
    <source>
        <dbReference type="PIRSR" id="PIRSR036666-50"/>
    </source>
</evidence>
<dbReference type="InterPro" id="IPR017850">
    <property type="entry name" value="Alkaline_phosphatase_core_sf"/>
</dbReference>
<protein>
    <submittedName>
        <fullName evidence="5">Sulfatase</fullName>
    </submittedName>
</protein>
<evidence type="ECO:0000256" key="3">
    <source>
        <dbReference type="SAM" id="SignalP"/>
    </source>
</evidence>
<dbReference type="AlphaFoldDB" id="A0A6G6WF34"/>
<dbReference type="GO" id="GO:0030203">
    <property type="term" value="P:glycosaminoglycan metabolic process"/>
    <property type="evidence" value="ECO:0007669"/>
    <property type="project" value="InterPro"/>
</dbReference>
<dbReference type="PANTHER" id="PTHR43108:SF8">
    <property type="entry name" value="SD21168P"/>
    <property type="match status" value="1"/>
</dbReference>
<dbReference type="SUPFAM" id="SSF53649">
    <property type="entry name" value="Alkaline phosphatase-like"/>
    <property type="match status" value="1"/>
</dbReference>
<evidence type="ECO:0000313" key="5">
    <source>
        <dbReference type="EMBL" id="QIG43816.1"/>
    </source>
</evidence>
<evidence type="ECO:0000313" key="6">
    <source>
        <dbReference type="Proteomes" id="UP000502996"/>
    </source>
</evidence>
<dbReference type="CDD" id="cd16147">
    <property type="entry name" value="G6S"/>
    <property type="match status" value="1"/>
</dbReference>
<keyword evidence="6" id="KW-1185">Reference proteome</keyword>
<proteinExistence type="predicted"/>
<dbReference type="Gene3D" id="3.40.720.10">
    <property type="entry name" value="Alkaline Phosphatase, subunit A"/>
    <property type="match status" value="1"/>
</dbReference>
<feature type="signal peptide" evidence="3">
    <location>
        <begin position="1"/>
        <end position="20"/>
    </location>
</feature>
<reference evidence="5 6" key="1">
    <citation type="submission" date="2020-02" db="EMBL/GenBank/DDBJ databases">
        <title>Full genome sequence of Nocardioides sp. R-3366.</title>
        <authorList>
            <person name="Im W.-T."/>
        </authorList>
    </citation>
    <scope>NUCLEOTIDE SEQUENCE [LARGE SCALE GENOMIC DNA]</scope>
    <source>
        <strain evidence="5 6">R-3366</strain>
    </source>
</reference>
<keyword evidence="3" id="KW-0732">Signal</keyword>
<dbReference type="PANTHER" id="PTHR43108">
    <property type="entry name" value="N-ACETYLGLUCOSAMINE-6-SULFATASE FAMILY MEMBER"/>
    <property type="match status" value="1"/>
</dbReference>
<dbReference type="RefSeq" id="WP_165234066.1">
    <property type="nucleotide sequence ID" value="NZ_CP049257.1"/>
</dbReference>
<feature type="chain" id="PRO_5039369339" evidence="3">
    <location>
        <begin position="21"/>
        <end position="544"/>
    </location>
</feature>
<dbReference type="Proteomes" id="UP000502996">
    <property type="component" value="Chromosome"/>
</dbReference>
<dbReference type="EMBL" id="CP049257">
    <property type="protein sequence ID" value="QIG43816.1"/>
    <property type="molecule type" value="Genomic_DNA"/>
</dbReference>
<dbReference type="GO" id="GO:0008449">
    <property type="term" value="F:N-acetylglucosamine-6-sulfatase activity"/>
    <property type="evidence" value="ECO:0007669"/>
    <property type="project" value="InterPro"/>
</dbReference>
<sequence>MSRSRLVALVVAVCAVFALAGLGLHDAGSATERSPEDASLASGADRPDEPGTPSAPSPAPQPKPNVVVILTDDLDTSLMPYMPNVNRLIKDQGAELTNFYVEQSSCCPSRASILSGLYAHNHGVIGNVWPEGGYERWKQTEQDDDLPVWLQQAGYRNALLGKYFNEYPFHPGAHLSDEEKDALRAYVPPGWASWASPVQGNAYAQDHYKLNVDGQIDPQFHTDYLDSFLGERALSLVNGATDGFDFADGGQFLYYASYSPHTPYAFPDSLAGSFADVTYPRTPDFDEGDTSDKFGLTRQRRPLTAADEALIDETFRKRVRSVQVLDQNVARLVQALADQDALDDTYIIFTSDNGYHMGNHRREIGKYTQFQTDVRVPFYVRGPGIPAGSTYDDVSGNIDIAPTIAAMTGATAPATVDGLSLLDRLRGGPPLARRYYLLGRALTPDNATPTGGIEEVPETLLPSSRSSELNDFTGVTNGRYKLIRYTHLPHEELYDLNKDPYELDNLLADDEASYRAMSPRGRQAVDTLRAALDRLVDCSGVSCR</sequence>
<evidence type="ECO:0000259" key="4">
    <source>
        <dbReference type="Pfam" id="PF00884"/>
    </source>
</evidence>
<comment type="PTM">
    <text evidence="1">The conversion to 3-oxoalanine (also known as C-formylglycine, FGly), of a serine or cysteine residue in prokaryotes and of a cysteine residue in eukaryotes, is critical for catalytic activity.</text>
</comment>
<gene>
    <name evidence="5" type="ORF">G5V58_14490</name>
</gene>
<feature type="compositionally biased region" description="Pro residues" evidence="2">
    <location>
        <begin position="53"/>
        <end position="63"/>
    </location>
</feature>
<organism evidence="5 6">
    <name type="scientific">Nocardioides anomalus</name>
    <dbReference type="NCBI Taxonomy" id="2712223"/>
    <lineage>
        <taxon>Bacteria</taxon>
        <taxon>Bacillati</taxon>
        <taxon>Actinomycetota</taxon>
        <taxon>Actinomycetes</taxon>
        <taxon>Propionibacteriales</taxon>
        <taxon>Nocardioidaceae</taxon>
        <taxon>Nocardioides</taxon>
    </lineage>
</organism>
<dbReference type="Pfam" id="PF00884">
    <property type="entry name" value="Sulfatase"/>
    <property type="match status" value="1"/>
</dbReference>